<feature type="domain" description="Fe2OG dioxygenase" evidence="15">
    <location>
        <begin position="368"/>
        <end position="476"/>
    </location>
</feature>
<dbReference type="Pfam" id="PF13640">
    <property type="entry name" value="2OG-FeII_Oxy_3"/>
    <property type="match status" value="1"/>
</dbReference>
<evidence type="ECO:0000259" key="15">
    <source>
        <dbReference type="PROSITE" id="PS51471"/>
    </source>
</evidence>
<evidence type="ECO:0000256" key="14">
    <source>
        <dbReference type="SAM" id="SignalP"/>
    </source>
</evidence>
<proteinExistence type="inferred from homology"/>
<keyword evidence="17" id="KW-1185">Reference proteome</keyword>
<reference evidence="16" key="3">
    <citation type="submission" date="2025-09" db="UniProtKB">
        <authorList>
            <consortium name="Ensembl"/>
        </authorList>
    </citation>
    <scope>IDENTIFICATION</scope>
</reference>
<name>A0A671WSQ5_SPAAU</name>
<dbReference type="InterPro" id="IPR045054">
    <property type="entry name" value="P4HA-like"/>
</dbReference>
<dbReference type="Proteomes" id="UP000472265">
    <property type="component" value="Chromosome 20"/>
</dbReference>
<comment type="similarity">
    <text evidence="4">Belongs to the P4HA family.</text>
</comment>
<evidence type="ECO:0000313" key="17">
    <source>
        <dbReference type="Proteomes" id="UP000472265"/>
    </source>
</evidence>
<keyword evidence="14" id="KW-0732">Signal</keyword>
<keyword evidence="7" id="KW-0802">TPR repeat</keyword>
<keyword evidence="12" id="KW-0408">Iron</keyword>
<evidence type="ECO:0000313" key="16">
    <source>
        <dbReference type="Ensembl" id="ENSSAUP00010041950.1"/>
    </source>
</evidence>
<protein>
    <recommendedName>
        <fullName evidence="5">procollagen-proline 4-dioxygenase</fullName>
        <ecNumber evidence="5">1.14.11.2</ecNumber>
    </recommendedName>
</protein>
<dbReference type="GO" id="GO:0031418">
    <property type="term" value="F:L-ascorbic acid binding"/>
    <property type="evidence" value="ECO:0007669"/>
    <property type="project" value="UniProtKB-KW"/>
</dbReference>
<gene>
    <name evidence="16" type="primary">p4ha1a</name>
</gene>
<dbReference type="Pfam" id="PF23558">
    <property type="entry name" value="TPR_P4H"/>
    <property type="match status" value="1"/>
</dbReference>
<dbReference type="InterPro" id="IPR059068">
    <property type="entry name" value="TPR_P4H"/>
</dbReference>
<dbReference type="GeneTree" id="ENSGT00940000166406"/>
<evidence type="ECO:0000256" key="4">
    <source>
        <dbReference type="ARBA" id="ARBA00006511"/>
    </source>
</evidence>
<dbReference type="Gene3D" id="6.10.140.1460">
    <property type="match status" value="1"/>
</dbReference>
<feature type="signal peptide" evidence="14">
    <location>
        <begin position="1"/>
        <end position="22"/>
    </location>
</feature>
<keyword evidence="11" id="KW-0560">Oxidoreductase</keyword>
<evidence type="ECO:0000256" key="7">
    <source>
        <dbReference type="ARBA" id="ARBA00022803"/>
    </source>
</evidence>
<evidence type="ECO:0000256" key="9">
    <source>
        <dbReference type="ARBA" id="ARBA00022896"/>
    </source>
</evidence>
<accession>A0A671WSQ5</accession>
<dbReference type="PANTHER" id="PTHR10869">
    <property type="entry name" value="PROLYL 4-HYDROXYLASE ALPHA SUBUNIT"/>
    <property type="match status" value="1"/>
</dbReference>
<evidence type="ECO:0000256" key="12">
    <source>
        <dbReference type="ARBA" id="ARBA00023004"/>
    </source>
</evidence>
<dbReference type="InterPro" id="IPR013547">
    <property type="entry name" value="P4H_N"/>
</dbReference>
<dbReference type="Gene3D" id="1.25.40.10">
    <property type="entry name" value="Tetratricopeptide repeat domain"/>
    <property type="match status" value="1"/>
</dbReference>
<evidence type="ECO:0000256" key="1">
    <source>
        <dbReference type="ARBA" id="ARBA00001961"/>
    </source>
</evidence>
<comment type="cofactor">
    <cofactor evidence="1">
        <name>L-ascorbate</name>
        <dbReference type="ChEBI" id="CHEBI:38290"/>
    </cofactor>
</comment>
<reference evidence="16" key="2">
    <citation type="submission" date="2025-08" db="UniProtKB">
        <authorList>
            <consortium name="Ensembl"/>
        </authorList>
    </citation>
    <scope>IDENTIFICATION</scope>
</reference>
<evidence type="ECO:0000256" key="3">
    <source>
        <dbReference type="ARBA" id="ARBA00004319"/>
    </source>
</evidence>
<dbReference type="PROSITE" id="PS51471">
    <property type="entry name" value="FE2OG_OXY"/>
    <property type="match status" value="1"/>
</dbReference>
<dbReference type="GO" id="GO:0005506">
    <property type="term" value="F:iron ion binding"/>
    <property type="evidence" value="ECO:0007669"/>
    <property type="project" value="InterPro"/>
</dbReference>
<evidence type="ECO:0000256" key="13">
    <source>
        <dbReference type="ARBA" id="ARBA00023180"/>
    </source>
</evidence>
<comment type="subcellular location">
    <subcellularLocation>
        <location evidence="3">Endoplasmic reticulum lumen</location>
    </subcellularLocation>
</comment>
<dbReference type="InterPro" id="IPR044862">
    <property type="entry name" value="Pro_4_hyd_alph_FE2OG_OXY"/>
</dbReference>
<evidence type="ECO:0000256" key="10">
    <source>
        <dbReference type="ARBA" id="ARBA00022964"/>
    </source>
</evidence>
<dbReference type="PANTHER" id="PTHR10869:SF221">
    <property type="entry name" value="PROCOLLAGEN-PROLINE 4-DIOXYGENASE"/>
    <property type="match status" value="1"/>
</dbReference>
<dbReference type="EC" id="1.14.11.2" evidence="5"/>
<evidence type="ECO:0000256" key="8">
    <source>
        <dbReference type="ARBA" id="ARBA00022824"/>
    </source>
</evidence>
<dbReference type="FunFam" id="1.25.40.10:FF:000006">
    <property type="entry name" value="Prolyl 4-hydroxylase subunit alpha 2"/>
    <property type="match status" value="1"/>
</dbReference>
<evidence type="ECO:0000256" key="5">
    <source>
        <dbReference type="ARBA" id="ARBA00012269"/>
    </source>
</evidence>
<organism evidence="16 17">
    <name type="scientific">Sparus aurata</name>
    <name type="common">Gilthead sea bream</name>
    <dbReference type="NCBI Taxonomy" id="8175"/>
    <lineage>
        <taxon>Eukaryota</taxon>
        <taxon>Metazoa</taxon>
        <taxon>Chordata</taxon>
        <taxon>Craniata</taxon>
        <taxon>Vertebrata</taxon>
        <taxon>Euteleostomi</taxon>
        <taxon>Actinopterygii</taxon>
        <taxon>Neopterygii</taxon>
        <taxon>Teleostei</taxon>
        <taxon>Neoteleostei</taxon>
        <taxon>Acanthomorphata</taxon>
        <taxon>Eupercaria</taxon>
        <taxon>Spariformes</taxon>
        <taxon>Sparidae</taxon>
        <taxon>Sparus</taxon>
    </lineage>
</organism>
<dbReference type="Gene3D" id="2.60.120.620">
    <property type="entry name" value="q2cbj1_9rhob like domain"/>
    <property type="match status" value="1"/>
</dbReference>
<dbReference type="GO" id="GO:0005788">
    <property type="term" value="C:endoplasmic reticulum lumen"/>
    <property type="evidence" value="ECO:0007669"/>
    <property type="project" value="UniProtKB-SubCell"/>
</dbReference>
<dbReference type="SMART" id="SM00702">
    <property type="entry name" value="P4Hc"/>
    <property type="match status" value="1"/>
</dbReference>
<dbReference type="FunFam" id="2.60.120.620:FF:000001">
    <property type="entry name" value="Prolyl 4-hydroxylase subunit alpha 2"/>
    <property type="match status" value="1"/>
</dbReference>
<dbReference type="Ensembl" id="ENSSAUT00010044167.1">
    <property type="protein sequence ID" value="ENSSAUP00010041950.1"/>
    <property type="gene ID" value="ENSSAUG00010016820.1"/>
</dbReference>
<reference evidence="16" key="1">
    <citation type="submission" date="2021-04" db="EMBL/GenBank/DDBJ databases">
        <authorList>
            <consortium name="Wellcome Sanger Institute Data Sharing"/>
        </authorList>
    </citation>
    <scope>NUCLEOTIDE SEQUENCE [LARGE SCALE GENOMIC DNA]</scope>
</reference>
<dbReference type="GO" id="GO:0004656">
    <property type="term" value="F:procollagen-proline 4-dioxygenase activity"/>
    <property type="evidence" value="ECO:0007669"/>
    <property type="project" value="UniProtKB-EC"/>
</dbReference>
<dbReference type="InterPro" id="IPR006620">
    <property type="entry name" value="Pro_4_hyd_alph"/>
</dbReference>
<dbReference type="InterPro" id="IPR011990">
    <property type="entry name" value="TPR-like_helical_dom_sf"/>
</dbReference>
<evidence type="ECO:0000256" key="11">
    <source>
        <dbReference type="ARBA" id="ARBA00023002"/>
    </source>
</evidence>
<dbReference type="InterPro" id="IPR005123">
    <property type="entry name" value="Oxoglu/Fe-dep_dioxygenase_dom"/>
</dbReference>
<keyword evidence="9" id="KW-0847">Vitamin C</keyword>
<dbReference type="Pfam" id="PF08336">
    <property type="entry name" value="P4Ha_N"/>
    <property type="match status" value="1"/>
</dbReference>
<keyword evidence="13" id="KW-0325">Glycoprotein</keyword>
<feature type="chain" id="PRO_5025624361" description="procollagen-proline 4-dioxygenase" evidence="14">
    <location>
        <begin position="23"/>
        <end position="491"/>
    </location>
</feature>
<evidence type="ECO:0000256" key="2">
    <source>
        <dbReference type="ARBA" id="ARBA00002035"/>
    </source>
</evidence>
<keyword evidence="6" id="KW-0479">Metal-binding</keyword>
<keyword evidence="10" id="KW-0223">Dioxygenase</keyword>
<comment type="function">
    <text evidence="2">Catalyzes the post-translational formation of 4-hydroxyproline in -Xaa-Pro-Gly- sequences in collagens and other proteins.</text>
</comment>
<evidence type="ECO:0000256" key="6">
    <source>
        <dbReference type="ARBA" id="ARBA00022723"/>
    </source>
</evidence>
<keyword evidence="8" id="KW-0256">Endoplasmic reticulum</keyword>
<sequence length="491" mass="56102">GAGGMALCWLLIHILLFTSSSAHNDFFTSIGHMTDLLFTEKDLVNSLKDYIRAEERKLEQIKKWADKLDVLSAAAGQDPEGFLGHPVNAFKLMKRLNTEWGELESLVLTDVSDVCFDITTILLFIVFCPGSSSSHQSVLTVDDCYDLGKVAYSEADYYHTELWMVQALKQLDEGEISAVDAVTILDYLSYSVYQQGDLERSLDFTKRLLEKGRPDDYLPERKKYEQLCRGEGLRMTPRRQSRLFCRYYNNNRHPKYVIGPVKQEDEWDQPRIVRYLNIVTDKEMEKVKELAKPRLRRATISNPLTGVLETAHYRISKRRATVHDPQTGKLTTAHYRVSKSAWLGAFEHPVVDEINQRIEDLTGLDVTTAEDLQVANYGVGGQYEPHFDFGRKDEPDAFEELGTGNRIATWLLYMSDVQAGGATVFTDIGASVWPRKGTAVFWYNLYPSGEGDYRTRHAACPVLVGNKWVSNKWIHERGQEFRRRCGLQETD</sequence>
<dbReference type="AlphaFoldDB" id="A0A671WSQ5"/>